<feature type="compositionally biased region" description="Polar residues" evidence="1">
    <location>
        <begin position="45"/>
        <end position="59"/>
    </location>
</feature>
<protein>
    <submittedName>
        <fullName evidence="3">Uncharacterized protein</fullName>
    </submittedName>
</protein>
<evidence type="ECO:0000256" key="2">
    <source>
        <dbReference type="SAM" id="SignalP"/>
    </source>
</evidence>
<proteinExistence type="predicted"/>
<reference evidence="3" key="1">
    <citation type="submission" date="2015-06" db="EMBL/GenBank/DDBJ databases">
        <authorList>
            <person name="Hoefler B.C."/>
            <person name="Straight P.D."/>
        </authorList>
    </citation>
    <scope>NUCLEOTIDE SEQUENCE</scope>
</reference>
<feature type="chain" id="PRO_5005521819" evidence="2">
    <location>
        <begin position="20"/>
        <end position="178"/>
    </location>
</feature>
<accession>A0A0K8V7K6</accession>
<feature type="region of interest" description="Disordered" evidence="1">
    <location>
        <begin position="23"/>
        <end position="91"/>
    </location>
</feature>
<dbReference type="OrthoDB" id="8066640at2759"/>
<feature type="compositionally biased region" description="Low complexity" evidence="1">
    <location>
        <begin position="60"/>
        <end position="76"/>
    </location>
</feature>
<evidence type="ECO:0000256" key="1">
    <source>
        <dbReference type="SAM" id="MobiDB-lite"/>
    </source>
</evidence>
<feature type="signal peptide" evidence="2">
    <location>
        <begin position="1"/>
        <end position="19"/>
    </location>
</feature>
<sequence length="178" mass="18745">MKVSTVLIVIAILCTLSSCQQSTDADETTTTVSSASTTSAEEANGLTNTSTGSQPNQVITPTSAPTSAPTTAGSSSESDKGYSQWKEETEKRLDEKYDGIKREDLDRDINDLASSIQSALAKPGLSVAKQADLNFAHNLLMKGTANNDTSVKKAAYDEALHILISVVSMLNVGSASLR</sequence>
<dbReference type="AlphaFoldDB" id="A0A0K8V7K6"/>
<organism evidence="3">
    <name type="scientific">Bactrocera latifrons</name>
    <name type="common">Malaysian fruit fly</name>
    <name type="synonym">Chaetodacus latifrons</name>
    <dbReference type="NCBI Taxonomy" id="174628"/>
    <lineage>
        <taxon>Eukaryota</taxon>
        <taxon>Metazoa</taxon>
        <taxon>Ecdysozoa</taxon>
        <taxon>Arthropoda</taxon>
        <taxon>Hexapoda</taxon>
        <taxon>Insecta</taxon>
        <taxon>Pterygota</taxon>
        <taxon>Neoptera</taxon>
        <taxon>Endopterygota</taxon>
        <taxon>Diptera</taxon>
        <taxon>Brachycera</taxon>
        <taxon>Muscomorpha</taxon>
        <taxon>Tephritoidea</taxon>
        <taxon>Tephritidae</taxon>
        <taxon>Bactrocera</taxon>
        <taxon>Bactrocera</taxon>
    </lineage>
</organism>
<feature type="compositionally biased region" description="Low complexity" evidence="1">
    <location>
        <begin position="28"/>
        <end position="43"/>
    </location>
</feature>
<dbReference type="PROSITE" id="PS51257">
    <property type="entry name" value="PROKAR_LIPOPROTEIN"/>
    <property type="match status" value="1"/>
</dbReference>
<name>A0A0K8V7K6_BACLA</name>
<dbReference type="EMBL" id="GDHF01017385">
    <property type="protein sequence ID" value="JAI34929.1"/>
    <property type="molecule type" value="Transcribed_RNA"/>
</dbReference>
<keyword evidence="2" id="KW-0732">Signal</keyword>
<evidence type="ECO:0000313" key="3">
    <source>
        <dbReference type="EMBL" id="JAI34929.1"/>
    </source>
</evidence>
<feature type="compositionally biased region" description="Basic and acidic residues" evidence="1">
    <location>
        <begin position="77"/>
        <end position="91"/>
    </location>
</feature>
<gene>
    <name evidence="3" type="ORF">c0_g1_i1</name>
</gene>